<dbReference type="Proteomes" id="UP000634136">
    <property type="component" value="Unassembled WGS sequence"/>
</dbReference>
<protein>
    <submittedName>
        <fullName evidence="2">Uncharacterized protein</fullName>
    </submittedName>
</protein>
<evidence type="ECO:0000313" key="3">
    <source>
        <dbReference type="Proteomes" id="UP000634136"/>
    </source>
</evidence>
<evidence type="ECO:0000256" key="1">
    <source>
        <dbReference type="SAM" id="MobiDB-lite"/>
    </source>
</evidence>
<name>A0A834X5P2_9FABA</name>
<reference evidence="2" key="1">
    <citation type="submission" date="2020-09" db="EMBL/GenBank/DDBJ databases">
        <title>Genome-Enabled Discovery of Anthraquinone Biosynthesis in Senna tora.</title>
        <authorList>
            <person name="Kang S.-H."/>
            <person name="Pandey R.P."/>
            <person name="Lee C.-M."/>
            <person name="Sim J.-S."/>
            <person name="Jeong J.-T."/>
            <person name="Choi B.-S."/>
            <person name="Jung M."/>
            <person name="Ginzburg D."/>
            <person name="Zhao K."/>
            <person name="Won S.Y."/>
            <person name="Oh T.-J."/>
            <person name="Yu Y."/>
            <person name="Kim N.-H."/>
            <person name="Lee O.R."/>
            <person name="Lee T.-H."/>
            <person name="Bashyal P."/>
            <person name="Kim T.-S."/>
            <person name="Lee W.-H."/>
            <person name="Kawkins C."/>
            <person name="Kim C.-K."/>
            <person name="Kim J.S."/>
            <person name="Ahn B.O."/>
            <person name="Rhee S.Y."/>
            <person name="Sohng J.K."/>
        </authorList>
    </citation>
    <scope>NUCLEOTIDE SEQUENCE</scope>
    <source>
        <tissue evidence="2">Leaf</tissue>
    </source>
</reference>
<sequence length="30" mass="3418">MTRSRTNRRHHGAPLSRPLYLLLRENSGGA</sequence>
<organism evidence="2 3">
    <name type="scientific">Senna tora</name>
    <dbReference type="NCBI Taxonomy" id="362788"/>
    <lineage>
        <taxon>Eukaryota</taxon>
        <taxon>Viridiplantae</taxon>
        <taxon>Streptophyta</taxon>
        <taxon>Embryophyta</taxon>
        <taxon>Tracheophyta</taxon>
        <taxon>Spermatophyta</taxon>
        <taxon>Magnoliopsida</taxon>
        <taxon>eudicotyledons</taxon>
        <taxon>Gunneridae</taxon>
        <taxon>Pentapetalae</taxon>
        <taxon>rosids</taxon>
        <taxon>fabids</taxon>
        <taxon>Fabales</taxon>
        <taxon>Fabaceae</taxon>
        <taxon>Caesalpinioideae</taxon>
        <taxon>Cassia clade</taxon>
        <taxon>Senna</taxon>
    </lineage>
</organism>
<evidence type="ECO:0000313" key="2">
    <source>
        <dbReference type="EMBL" id="KAF7838539.1"/>
    </source>
</evidence>
<gene>
    <name evidence="2" type="ORF">G2W53_007021</name>
</gene>
<proteinExistence type="predicted"/>
<dbReference type="AlphaFoldDB" id="A0A834X5P2"/>
<feature type="region of interest" description="Disordered" evidence="1">
    <location>
        <begin position="1"/>
        <end position="30"/>
    </location>
</feature>
<accession>A0A834X5P2</accession>
<comment type="caution">
    <text evidence="2">The sequence shown here is derived from an EMBL/GenBank/DDBJ whole genome shotgun (WGS) entry which is preliminary data.</text>
</comment>
<dbReference type="EMBL" id="JAAIUW010000003">
    <property type="protein sequence ID" value="KAF7838539.1"/>
    <property type="molecule type" value="Genomic_DNA"/>
</dbReference>
<feature type="compositionally biased region" description="Basic residues" evidence="1">
    <location>
        <begin position="1"/>
        <end position="12"/>
    </location>
</feature>
<keyword evidence="3" id="KW-1185">Reference proteome</keyword>